<name>A0AAE9ERH2_CAEBR</name>
<dbReference type="InterPro" id="IPR006583">
    <property type="entry name" value="PAN-3_domain"/>
</dbReference>
<accession>A0AAE9ERH2</accession>
<dbReference type="SMART" id="SM00605">
    <property type="entry name" value="CW"/>
    <property type="match status" value="1"/>
</dbReference>
<reference evidence="2 3" key="1">
    <citation type="submission" date="2022-04" db="EMBL/GenBank/DDBJ databases">
        <title>Chromosome-level reference genomes for two strains of Caenorhabditis briggsae: an improved platform for comparative genomics.</title>
        <authorList>
            <person name="Stevens L."/>
            <person name="Andersen E."/>
        </authorList>
    </citation>
    <scope>NUCLEOTIDE SEQUENCE [LARGE SCALE GENOMIC DNA]</scope>
    <source>
        <strain evidence="2">VX34</strain>
        <tissue evidence="2">Whole-organism</tissue>
    </source>
</reference>
<evidence type="ECO:0000259" key="1">
    <source>
        <dbReference type="SMART" id="SM00605"/>
    </source>
</evidence>
<dbReference type="AlphaFoldDB" id="A0AAE9ERH2"/>
<evidence type="ECO:0000313" key="3">
    <source>
        <dbReference type="Proteomes" id="UP000829354"/>
    </source>
</evidence>
<dbReference type="PANTHER" id="PTHR47629">
    <property type="entry name" value="C-TYPE LECTIN-RELATED"/>
    <property type="match status" value="1"/>
</dbReference>
<feature type="domain" description="PAN-3" evidence="1">
    <location>
        <begin position="1"/>
        <end position="130"/>
    </location>
</feature>
<gene>
    <name evidence="2" type="ORF">L5515_010290</name>
</gene>
<evidence type="ECO:0000313" key="2">
    <source>
        <dbReference type="EMBL" id="UMM26697.1"/>
    </source>
</evidence>
<dbReference type="EMBL" id="CP092623">
    <property type="protein sequence ID" value="UMM26697.1"/>
    <property type="molecule type" value="Genomic_DNA"/>
</dbReference>
<keyword evidence="3" id="KW-1185">Reference proteome</keyword>
<proteinExistence type="predicted"/>
<dbReference type="PANTHER" id="PTHR47629:SF1">
    <property type="entry name" value="C-TYPE LECTIN DOMAIN-CONTAINING PROTEIN-RELATED"/>
    <property type="match status" value="1"/>
</dbReference>
<organism evidence="2 3">
    <name type="scientific">Caenorhabditis briggsae</name>
    <dbReference type="NCBI Taxonomy" id="6238"/>
    <lineage>
        <taxon>Eukaryota</taxon>
        <taxon>Metazoa</taxon>
        <taxon>Ecdysozoa</taxon>
        <taxon>Nematoda</taxon>
        <taxon>Chromadorea</taxon>
        <taxon>Rhabditida</taxon>
        <taxon>Rhabditina</taxon>
        <taxon>Rhabditomorpha</taxon>
        <taxon>Rhabditoidea</taxon>
        <taxon>Rhabditidae</taxon>
        <taxon>Peloderinae</taxon>
        <taxon>Caenorhabditis</taxon>
    </lineage>
</organism>
<sequence>MIVVYGFPQSASGCKDFDGTWDECVQYCFHTETCVFVTLFTDTMTCVACLYENVISQIYRREEGNKVVIKITLDKKWNDTCPLGIKYAPTFYAPTFLSSPVVGDASTTKDGGKIQNYTITWDYISWKFKTCSV</sequence>
<dbReference type="Proteomes" id="UP000829354">
    <property type="component" value="Chromosome IV"/>
</dbReference>
<protein>
    <recommendedName>
        <fullName evidence="1">PAN-3 domain-containing protein</fullName>
    </recommendedName>
</protein>
<dbReference type="Pfam" id="PF08277">
    <property type="entry name" value="PAN_3"/>
    <property type="match status" value="1"/>
</dbReference>